<dbReference type="OrthoDB" id="1987661at2"/>
<dbReference type="SUPFAM" id="SSF51445">
    <property type="entry name" value="(Trans)glycosidases"/>
    <property type="match status" value="1"/>
</dbReference>
<keyword evidence="2" id="KW-1185">Reference proteome</keyword>
<accession>A0A1H7NS40</accession>
<dbReference type="InterPro" id="IPR017853">
    <property type="entry name" value="GH"/>
</dbReference>
<evidence type="ECO:0000313" key="1">
    <source>
        <dbReference type="EMBL" id="SEL26144.1"/>
    </source>
</evidence>
<gene>
    <name evidence="1" type="ORF">SAMN05443999_104214</name>
</gene>
<dbReference type="AlphaFoldDB" id="A0A1H7NS40"/>
<dbReference type="Gene3D" id="3.20.20.80">
    <property type="entry name" value="Glycosidases"/>
    <property type="match status" value="1"/>
</dbReference>
<evidence type="ECO:0008006" key="3">
    <source>
        <dbReference type="Google" id="ProtNLM"/>
    </source>
</evidence>
<dbReference type="EMBL" id="FOAG01000004">
    <property type="protein sequence ID" value="SEL26144.1"/>
    <property type="molecule type" value="Genomic_DNA"/>
</dbReference>
<dbReference type="RefSeq" id="WP_093034916.1">
    <property type="nucleotide sequence ID" value="NZ_FOAG01000004.1"/>
</dbReference>
<dbReference type="Proteomes" id="UP000199582">
    <property type="component" value="Unassembled WGS sequence"/>
</dbReference>
<protein>
    <recommendedName>
        <fullName evidence="3">Beta-galactosidase</fullName>
    </recommendedName>
</protein>
<proteinExistence type="predicted"/>
<name>A0A1H7NS40_9RHOB</name>
<organism evidence="1 2">
    <name type="scientific">Roseovarius azorensis</name>
    <dbReference type="NCBI Taxonomy" id="1287727"/>
    <lineage>
        <taxon>Bacteria</taxon>
        <taxon>Pseudomonadati</taxon>
        <taxon>Pseudomonadota</taxon>
        <taxon>Alphaproteobacteria</taxon>
        <taxon>Rhodobacterales</taxon>
        <taxon>Roseobacteraceae</taxon>
        <taxon>Roseovarius</taxon>
    </lineage>
</organism>
<evidence type="ECO:0000313" key="2">
    <source>
        <dbReference type="Proteomes" id="UP000199582"/>
    </source>
</evidence>
<sequence>MTRATHTLGPARTTSGFIRAAHYFSDCSMTNFWSTFRAHRVGADLRAIAADGFSHIILILPWAQFHTTLDDPALCPAMCRRLDHIFTEADRAGLNVILRVGYLWENAPARQSTFQRYRHLPTSPGHQAAWHRYHALVRAEAQRHANFAFAFLSWEDFFWPLFRGFAGADEATRLRHATDTGYQDFLARRYTIETYRSLYNSTATSFAEIPVPAFATPEIWDYADFFDGVMVDRFCNLARAAHPGIEYEGRIDVNPFPTPAGTGTRIYPWKLVRNGYVRPVSYFHAHLGATSRETLTADRAIARLKWLLSQYSLLAHGGHRVFIDQFNFVTRNPDYAHFSQIDDGELATFLDQSRDLLRSRTSGYGVWGYRDWTNDKIFNGAFEFGLDGWSTTAELTRDTDTGQRVLTLHAGEVLEQEMFQNLTRNALLHLACRTDRGADLTITLDGTAISQVSLAAGTTAQDYPLGAPVRRSLRIECLRGALGIKRIGLFDHVFSSGMYARDGSERAAVRSVRRINAGD</sequence>
<reference evidence="1 2" key="1">
    <citation type="submission" date="2016-10" db="EMBL/GenBank/DDBJ databases">
        <authorList>
            <person name="de Groot N.N."/>
        </authorList>
    </citation>
    <scope>NUCLEOTIDE SEQUENCE [LARGE SCALE GENOMIC DNA]</scope>
    <source>
        <strain evidence="1 2">DSM 100674</strain>
    </source>
</reference>
<dbReference type="STRING" id="1287727.SAMN05443999_104214"/>